<dbReference type="WBParaSite" id="sdigi.contig1350.g10339.t1">
    <property type="protein sequence ID" value="sdigi.contig1350.g10339.t1"/>
    <property type="gene ID" value="sdigi.contig1350.g10339"/>
</dbReference>
<keyword evidence="1" id="KW-1185">Reference proteome</keyword>
<reference evidence="2" key="1">
    <citation type="submission" date="2022-11" db="UniProtKB">
        <authorList>
            <consortium name="WormBaseParasite"/>
        </authorList>
    </citation>
    <scope>IDENTIFICATION</scope>
</reference>
<dbReference type="AlphaFoldDB" id="A0A915PL84"/>
<accession>A0A915PL84</accession>
<dbReference type="Proteomes" id="UP000887581">
    <property type="component" value="Unplaced"/>
</dbReference>
<evidence type="ECO:0000313" key="2">
    <source>
        <dbReference type="WBParaSite" id="sdigi.contig1350.g10339.t1"/>
    </source>
</evidence>
<dbReference type="PANTHER" id="PTHR43313">
    <property type="entry name" value="SHORT-CHAIN DEHYDROGENASE/REDUCTASE FAMILY 9C"/>
    <property type="match status" value="1"/>
</dbReference>
<name>A0A915PL84_9BILA</name>
<dbReference type="Gene3D" id="3.40.50.720">
    <property type="entry name" value="NAD(P)-binding Rossmann-like Domain"/>
    <property type="match status" value="1"/>
</dbReference>
<evidence type="ECO:0000313" key="1">
    <source>
        <dbReference type="Proteomes" id="UP000887581"/>
    </source>
</evidence>
<dbReference type="GO" id="GO:0008202">
    <property type="term" value="P:steroid metabolic process"/>
    <property type="evidence" value="ECO:0007669"/>
    <property type="project" value="TreeGrafter"/>
</dbReference>
<organism evidence="1 2">
    <name type="scientific">Setaria digitata</name>
    <dbReference type="NCBI Taxonomy" id="48799"/>
    <lineage>
        <taxon>Eukaryota</taxon>
        <taxon>Metazoa</taxon>
        <taxon>Ecdysozoa</taxon>
        <taxon>Nematoda</taxon>
        <taxon>Chromadorea</taxon>
        <taxon>Rhabditida</taxon>
        <taxon>Spirurina</taxon>
        <taxon>Spiruromorpha</taxon>
        <taxon>Filarioidea</taxon>
        <taxon>Setariidae</taxon>
        <taxon>Setaria</taxon>
    </lineage>
</organism>
<sequence length="171" mass="19614">MLLQSLLSRRISTSSDVERDLESDLRHELQPYGVTVVEVLPGSFRTGLQILQSTLKSFDTVWHRASQEMRDEFGSNYNDEAKAFLTKMQSKLLANDFTWVVDAYFESIVVNRPKLLHRVGWDALFKFYPYSLLPVRLQLIVMKLLMNAAGAPLPSILWKNGSPANFKEKSF</sequence>
<dbReference type="GO" id="GO:0016491">
    <property type="term" value="F:oxidoreductase activity"/>
    <property type="evidence" value="ECO:0007669"/>
    <property type="project" value="TreeGrafter"/>
</dbReference>
<dbReference type="PANTHER" id="PTHR43313:SF1">
    <property type="entry name" value="3BETA-HYDROXYSTEROID DEHYDROGENASE DHS-16"/>
    <property type="match status" value="1"/>
</dbReference>
<protein>
    <submittedName>
        <fullName evidence="2">Exocyst subunit Exo70 family protein</fullName>
    </submittedName>
</protein>
<proteinExistence type="predicted"/>